<feature type="domain" description="PepSY" evidence="2">
    <location>
        <begin position="6"/>
        <end position="88"/>
    </location>
</feature>
<feature type="signal peptide" evidence="1">
    <location>
        <begin position="1"/>
        <end position="21"/>
    </location>
</feature>
<dbReference type="InterPro" id="IPR025711">
    <property type="entry name" value="PepSY"/>
</dbReference>
<evidence type="ECO:0000313" key="3">
    <source>
        <dbReference type="EMBL" id="MXN49214.1"/>
    </source>
</evidence>
<sequence length="88" mass="10038">MSKRLVALFTVFALSALPAVAEDAKIRPEDGRKPSEILSAVEGRPDFTRLHEMSWNDRGYYEIEYRTKDKARVEINIDAKSGQPVEQE</sequence>
<organism evidence="3 4">
    <name type="scientific">Shinella kummerowiae</name>
    <dbReference type="NCBI Taxonomy" id="417745"/>
    <lineage>
        <taxon>Bacteria</taxon>
        <taxon>Pseudomonadati</taxon>
        <taxon>Pseudomonadota</taxon>
        <taxon>Alphaproteobacteria</taxon>
        <taxon>Hyphomicrobiales</taxon>
        <taxon>Rhizobiaceae</taxon>
        <taxon>Shinella</taxon>
    </lineage>
</organism>
<name>A0A6N8SJJ0_9HYPH</name>
<dbReference type="AlphaFoldDB" id="A0A6N8SJJ0"/>
<comment type="caution">
    <text evidence="3">The sequence shown here is derived from an EMBL/GenBank/DDBJ whole genome shotgun (WGS) entry which is preliminary data.</text>
</comment>
<protein>
    <submittedName>
        <fullName evidence="3">PepSY domain-containing protein</fullName>
    </submittedName>
</protein>
<dbReference type="Pfam" id="PF13670">
    <property type="entry name" value="PepSY_2"/>
    <property type="match status" value="1"/>
</dbReference>
<dbReference type="Proteomes" id="UP000435802">
    <property type="component" value="Unassembled WGS sequence"/>
</dbReference>
<gene>
    <name evidence="3" type="ORF">GR138_28865</name>
</gene>
<accession>A0A6N8SJJ0</accession>
<dbReference type="RefSeq" id="WP_160862696.1">
    <property type="nucleotide sequence ID" value="NZ_JAODWE010000022.1"/>
</dbReference>
<proteinExistence type="predicted"/>
<dbReference type="OrthoDB" id="8099763at2"/>
<dbReference type="EMBL" id="WUMK01000017">
    <property type="protein sequence ID" value="MXN49214.1"/>
    <property type="molecule type" value="Genomic_DNA"/>
</dbReference>
<evidence type="ECO:0000259" key="2">
    <source>
        <dbReference type="Pfam" id="PF13670"/>
    </source>
</evidence>
<evidence type="ECO:0000313" key="4">
    <source>
        <dbReference type="Proteomes" id="UP000435802"/>
    </source>
</evidence>
<feature type="chain" id="PRO_5026698505" evidence="1">
    <location>
        <begin position="22"/>
        <end position="88"/>
    </location>
</feature>
<keyword evidence="1" id="KW-0732">Signal</keyword>
<evidence type="ECO:0000256" key="1">
    <source>
        <dbReference type="SAM" id="SignalP"/>
    </source>
</evidence>
<keyword evidence="4" id="KW-1185">Reference proteome</keyword>
<reference evidence="3 4" key="1">
    <citation type="submission" date="2019-12" db="EMBL/GenBank/DDBJ databases">
        <title>Shinella kummerowiae sp. nov., a symbiotic bacterium isolated from root nodules of the herbal legume Kummerowia stipulacea.</title>
        <authorList>
            <person name="Gao J."/>
        </authorList>
    </citation>
    <scope>NUCLEOTIDE SEQUENCE [LARGE SCALE GENOMIC DNA]</scope>
    <source>
        <strain evidence="3 4">CCBAU 25048</strain>
    </source>
</reference>